<feature type="domain" description="ABC transmembrane type-1" evidence="13">
    <location>
        <begin position="13"/>
        <end position="216"/>
    </location>
</feature>
<dbReference type="InterPro" id="IPR035906">
    <property type="entry name" value="MetI-like_sf"/>
</dbReference>
<dbReference type="PANTHER" id="PTHR30183">
    <property type="entry name" value="MOLYBDENUM TRANSPORT SYSTEM PERMEASE PROTEIN MODB"/>
    <property type="match status" value="1"/>
</dbReference>
<dbReference type="KEGG" id="lsf:I8J32_002300"/>
<evidence type="ECO:0000256" key="12">
    <source>
        <dbReference type="RuleBase" id="RU365097"/>
    </source>
</evidence>
<evidence type="ECO:0000256" key="6">
    <source>
        <dbReference type="ARBA" id="ARBA00022505"/>
    </source>
</evidence>
<evidence type="ECO:0000256" key="3">
    <source>
        <dbReference type="ARBA" id="ARBA00007069"/>
    </source>
</evidence>
<dbReference type="PROSITE" id="PS50928">
    <property type="entry name" value="ABC_TM1"/>
    <property type="match status" value="1"/>
</dbReference>
<keyword evidence="8 11" id="KW-0812">Transmembrane</keyword>
<evidence type="ECO:0000256" key="9">
    <source>
        <dbReference type="ARBA" id="ARBA00022989"/>
    </source>
</evidence>
<dbReference type="AlphaFoldDB" id="A0A974XZS0"/>
<evidence type="ECO:0000313" key="14">
    <source>
        <dbReference type="EMBL" id="QSX78782.1"/>
    </source>
</evidence>
<dbReference type="InterPro" id="IPR000515">
    <property type="entry name" value="MetI-like"/>
</dbReference>
<protein>
    <recommendedName>
        <fullName evidence="12">Molybdenum transport system permease</fullName>
    </recommendedName>
</protein>
<feature type="transmembrane region" description="Helical" evidence="11">
    <location>
        <begin position="47"/>
        <end position="72"/>
    </location>
</feature>
<dbReference type="PANTHER" id="PTHR30183:SF3">
    <property type="entry name" value="MOLYBDENUM TRANSPORT SYSTEM PERMEASE PROTEIN MODB"/>
    <property type="match status" value="1"/>
</dbReference>
<evidence type="ECO:0000256" key="11">
    <source>
        <dbReference type="RuleBase" id="RU363032"/>
    </source>
</evidence>
<keyword evidence="4 11" id="KW-0813">Transport</keyword>
<comment type="function">
    <text evidence="1 12">Part of the binding-protein-dependent transport system for molybdenum; probably responsible for the translocation of the substrate across the membrane.</text>
</comment>
<feature type="transmembrane region" description="Helical" evidence="11">
    <location>
        <begin position="92"/>
        <end position="117"/>
    </location>
</feature>
<dbReference type="GO" id="GO:0015098">
    <property type="term" value="F:molybdate ion transmembrane transporter activity"/>
    <property type="evidence" value="ECO:0007669"/>
    <property type="project" value="UniProtKB-UniRule"/>
</dbReference>
<evidence type="ECO:0000256" key="4">
    <source>
        <dbReference type="ARBA" id="ARBA00022448"/>
    </source>
</evidence>
<feature type="transmembrane region" description="Helical" evidence="11">
    <location>
        <begin position="199"/>
        <end position="221"/>
    </location>
</feature>
<dbReference type="Proteomes" id="UP000639274">
    <property type="component" value="Chromosome"/>
</dbReference>
<dbReference type="NCBIfam" id="TIGR02141">
    <property type="entry name" value="modB_ABC"/>
    <property type="match status" value="1"/>
</dbReference>
<dbReference type="InterPro" id="IPR011867">
    <property type="entry name" value="ModB_ABC"/>
</dbReference>
<feature type="transmembrane region" description="Helical" evidence="11">
    <location>
        <begin position="12"/>
        <end position="38"/>
    </location>
</feature>
<name>A0A974XZS0_9GAMM</name>
<comment type="similarity">
    <text evidence="3 12">Belongs to the binding-protein-dependent transport system permease family. CysTW subfamily.</text>
</comment>
<dbReference type="GO" id="GO:0005886">
    <property type="term" value="C:plasma membrane"/>
    <property type="evidence" value="ECO:0007669"/>
    <property type="project" value="UniProtKB-SubCell"/>
</dbReference>
<dbReference type="Gene3D" id="1.10.3720.10">
    <property type="entry name" value="MetI-like"/>
    <property type="match status" value="1"/>
</dbReference>
<evidence type="ECO:0000256" key="10">
    <source>
        <dbReference type="ARBA" id="ARBA00023136"/>
    </source>
</evidence>
<dbReference type="RefSeq" id="WP_200615444.1">
    <property type="nucleotide sequence ID" value="NZ_CP071518.1"/>
</dbReference>
<keyword evidence="5" id="KW-1003">Cell membrane</keyword>
<evidence type="ECO:0000256" key="7">
    <source>
        <dbReference type="ARBA" id="ARBA00022519"/>
    </source>
</evidence>
<keyword evidence="10 11" id="KW-0472">Membrane</keyword>
<dbReference type="EMBL" id="CP071518">
    <property type="protein sequence ID" value="QSX78782.1"/>
    <property type="molecule type" value="Genomic_DNA"/>
</dbReference>
<dbReference type="FunFam" id="1.10.3720.10:FF:000018">
    <property type="entry name" value="Molybdenum transport system permease"/>
    <property type="match status" value="1"/>
</dbReference>
<dbReference type="NCBIfam" id="NF006939">
    <property type="entry name" value="PRK09421.1"/>
    <property type="match status" value="1"/>
</dbReference>
<comment type="subcellular location">
    <subcellularLocation>
        <location evidence="2 12">Cell inner membrane</location>
        <topology evidence="2 12">Multi-pass membrane protein</topology>
    </subcellularLocation>
    <subcellularLocation>
        <location evidence="11">Cell membrane</location>
        <topology evidence="11">Multi-pass membrane protein</topology>
    </subcellularLocation>
</comment>
<proteinExistence type="inferred from homology"/>
<reference evidence="14 15" key="1">
    <citation type="submission" date="2021-03" db="EMBL/GenBank/DDBJ databases">
        <title>Lysobacter sp. nov. isolated from soil of gangwondo yeongwol, south Korea.</title>
        <authorList>
            <person name="Kim K.R."/>
            <person name="Kim K.H."/>
            <person name="Jeon C.O."/>
        </authorList>
    </citation>
    <scope>NUCLEOTIDE SEQUENCE [LARGE SCALE GENOMIC DNA]</scope>
    <source>
        <strain evidence="14 15">R19</strain>
    </source>
</reference>
<keyword evidence="6 12" id="KW-0500">Molybdenum</keyword>
<dbReference type="CDD" id="cd06261">
    <property type="entry name" value="TM_PBP2"/>
    <property type="match status" value="1"/>
</dbReference>
<dbReference type="SUPFAM" id="SSF161098">
    <property type="entry name" value="MetI-like"/>
    <property type="match status" value="1"/>
</dbReference>
<organism evidence="14 15">
    <name type="scientific">Agrilutibacter solisilvae</name>
    <dbReference type="NCBI Taxonomy" id="2763317"/>
    <lineage>
        <taxon>Bacteria</taxon>
        <taxon>Pseudomonadati</taxon>
        <taxon>Pseudomonadota</taxon>
        <taxon>Gammaproteobacteria</taxon>
        <taxon>Lysobacterales</taxon>
        <taxon>Lysobacteraceae</taxon>
        <taxon>Agrilutibacter</taxon>
    </lineage>
</organism>
<keyword evidence="9 11" id="KW-1133">Transmembrane helix</keyword>
<gene>
    <name evidence="14" type="primary">modB</name>
    <name evidence="14" type="ORF">I8J32_002300</name>
</gene>
<evidence type="ECO:0000256" key="5">
    <source>
        <dbReference type="ARBA" id="ARBA00022475"/>
    </source>
</evidence>
<evidence type="ECO:0000256" key="2">
    <source>
        <dbReference type="ARBA" id="ARBA00004429"/>
    </source>
</evidence>
<evidence type="ECO:0000313" key="15">
    <source>
        <dbReference type="Proteomes" id="UP000639274"/>
    </source>
</evidence>
<evidence type="ECO:0000259" key="13">
    <source>
        <dbReference type="PROSITE" id="PS50928"/>
    </source>
</evidence>
<evidence type="ECO:0000256" key="8">
    <source>
        <dbReference type="ARBA" id="ARBA00022692"/>
    </source>
</evidence>
<dbReference type="Pfam" id="PF00528">
    <property type="entry name" value="BPD_transp_1"/>
    <property type="match status" value="1"/>
</dbReference>
<evidence type="ECO:0000256" key="1">
    <source>
        <dbReference type="ARBA" id="ARBA00002949"/>
    </source>
</evidence>
<keyword evidence="7 12" id="KW-0997">Cell inner membrane</keyword>
<feature type="transmembrane region" description="Helical" evidence="11">
    <location>
        <begin position="138"/>
        <end position="163"/>
    </location>
</feature>
<sequence>MSTWLTPEETQALWLSAKVALCSTLLCLPAGIGLAWWLERRRFPGRFLVDALVQLPMVLPPVVPGYLLLLLLGTQGPLGRWLESQFGIVVAFTWKGAVLASAVMAFPLMVQPIRLAFRLIDARLEHAAATLGARPWRVFATITLPLAAPGVIAGGVLCFSRSLGEFGATMAFVGNIPGETRTLPLAIYSLTHVPDGEAAALRLVVLSIALAVAALLVSHWLGRRAERRLGFADHRSAHAEL</sequence>
<keyword evidence="15" id="KW-1185">Reference proteome</keyword>
<accession>A0A974XZS0</accession>